<dbReference type="GO" id="GO:0009052">
    <property type="term" value="P:pentose-phosphate shunt, non-oxidative branch"/>
    <property type="evidence" value="ECO:0007669"/>
    <property type="project" value="UniProtKB-ARBA"/>
</dbReference>
<dbReference type="SUPFAM" id="SSF52922">
    <property type="entry name" value="TK C-terminal domain-like"/>
    <property type="match status" value="1"/>
</dbReference>
<dbReference type="GO" id="GO:0019253">
    <property type="term" value="P:reductive pentose-phosphate cycle"/>
    <property type="evidence" value="ECO:0007669"/>
    <property type="project" value="UniProtKB-KW"/>
</dbReference>
<evidence type="ECO:0000256" key="19">
    <source>
        <dbReference type="RuleBase" id="RU004996"/>
    </source>
</evidence>
<dbReference type="InterPro" id="IPR049557">
    <property type="entry name" value="Transketolase_CS"/>
</dbReference>
<dbReference type="FunFam" id="3.40.50.970:FF:000003">
    <property type="entry name" value="Transketolase"/>
    <property type="match status" value="1"/>
</dbReference>
<evidence type="ECO:0000256" key="10">
    <source>
        <dbReference type="ARBA" id="ARBA00022842"/>
    </source>
</evidence>
<comment type="cofactor">
    <cofactor evidence="17">
        <name>Mg(2+)</name>
        <dbReference type="ChEBI" id="CHEBI:18420"/>
    </cofactor>
    <text evidence="17">Binds 1 Mg(2+) ion per subunit. Can also utilize other divalent metal cations, such as Ca(2+), Mn(2+) and Co(2+).</text>
</comment>
<feature type="site" description="Important for catalytic activity" evidence="18">
    <location>
        <position position="38"/>
    </location>
</feature>
<evidence type="ECO:0000256" key="14">
    <source>
        <dbReference type="PIRSR" id="PIRSR605478-1"/>
    </source>
</evidence>
<dbReference type="HOGENOM" id="CLU_009227_0_0_5"/>
<evidence type="ECO:0000313" key="21">
    <source>
        <dbReference type="EMBL" id="ABJ06621.1"/>
    </source>
</evidence>
<dbReference type="InterPro" id="IPR005478">
    <property type="entry name" value="Transketolase_bac-like"/>
</dbReference>
<dbReference type="InterPro" id="IPR033247">
    <property type="entry name" value="Transketolase_fam"/>
</dbReference>
<feature type="binding site" evidence="17">
    <location>
        <position position="197"/>
    </location>
    <ligand>
        <name>Mg(2+)</name>
        <dbReference type="ChEBI" id="CHEBI:18420"/>
    </ligand>
</feature>
<evidence type="ECO:0000256" key="1">
    <source>
        <dbReference type="ARBA" id="ARBA00001913"/>
    </source>
</evidence>
<dbReference type="GO" id="GO:0046872">
    <property type="term" value="F:metal ion binding"/>
    <property type="evidence" value="ECO:0007669"/>
    <property type="project" value="UniProtKB-KW"/>
</dbReference>
<dbReference type="NCBIfam" id="TIGR00232">
    <property type="entry name" value="tktlase_bact"/>
    <property type="match status" value="1"/>
</dbReference>
<evidence type="ECO:0000256" key="16">
    <source>
        <dbReference type="PIRSR" id="PIRSR605478-3"/>
    </source>
</evidence>
<feature type="binding site" evidence="16">
    <location>
        <position position="195"/>
    </location>
    <ligand>
        <name>thiamine diphosphate</name>
        <dbReference type="ChEBI" id="CHEBI:58937"/>
    </ligand>
</feature>
<feature type="binding site" evidence="16">
    <location>
        <begin position="127"/>
        <end position="129"/>
    </location>
    <ligand>
        <name>thiamine diphosphate</name>
        <dbReference type="ChEBI" id="CHEBI:58937"/>
    </ligand>
</feature>
<feature type="binding site" evidence="17">
    <location>
        <position position="195"/>
    </location>
    <ligand>
        <name>Mg(2+)</name>
        <dbReference type="ChEBI" id="CHEBI:18420"/>
    </ligand>
</feature>
<dbReference type="FunFam" id="3.40.50.920:FF:000003">
    <property type="entry name" value="Transketolase"/>
    <property type="match status" value="1"/>
</dbReference>
<keyword evidence="10 17" id="KW-0460">Magnesium</keyword>
<feature type="binding site" evidence="15">
    <location>
        <position position="269"/>
    </location>
    <ligand>
        <name>substrate</name>
    </ligand>
</feature>
<dbReference type="AlphaFoldDB" id="Q07N63"/>
<feature type="binding site" evidence="16">
    <location>
        <position position="78"/>
    </location>
    <ligand>
        <name>thiamine diphosphate</name>
        <dbReference type="ChEBI" id="CHEBI:58937"/>
    </ligand>
</feature>
<dbReference type="Pfam" id="PF22613">
    <property type="entry name" value="Transketolase_C_1"/>
    <property type="match status" value="1"/>
</dbReference>
<dbReference type="InterPro" id="IPR029061">
    <property type="entry name" value="THDP-binding"/>
</dbReference>
<evidence type="ECO:0000259" key="20">
    <source>
        <dbReference type="SMART" id="SM00861"/>
    </source>
</evidence>
<organism evidence="21">
    <name type="scientific">Rhodopseudomonas palustris (strain BisA53)</name>
    <dbReference type="NCBI Taxonomy" id="316055"/>
    <lineage>
        <taxon>Bacteria</taxon>
        <taxon>Pseudomonadati</taxon>
        <taxon>Pseudomonadota</taxon>
        <taxon>Alphaproteobacteria</taxon>
        <taxon>Hyphomicrobiales</taxon>
        <taxon>Nitrobacteraceae</taxon>
        <taxon>Rhodopseudomonas</taxon>
    </lineage>
</organism>
<dbReference type="FunFam" id="3.40.50.970:FF:000004">
    <property type="entry name" value="Transketolase"/>
    <property type="match status" value="1"/>
</dbReference>
<comment type="similarity">
    <text evidence="3 19">Belongs to the transketolase family.</text>
</comment>
<sequence length="674" mass="71350">MNIATHATPTNEAVPQREMANAIRFLAIDGVEKAKSGHPGMPMGMADVATVLFSRFLKFDAADTAWPDRDRFVLSAGHGSMLLYALLYLTGTEDVTIDQIKSFRQWGSKTPGHPEYGHTKGVETTTGPLGQGLATAVGMALAERLMNDRFGDDIVDHHTYVIAGDGCLMEGISHEAISLAGHLKLNRLIVLWDDNHISIDGDTSLSCSDDQLVRFGASGWATTRVDGHDAEAVAAAIAEAKNSDRPSLIACRTTIGFGSPNRAGSEKVHGAPLGAEEVEKTRVALNWPHAPFEIPQVILDQWRAIGRSGKAAHDAWTKRLGALDAAKRAAFEDALAGKLSAGYDAALKGLLEKFATEKPNIATRAASQLTIDALVPASPNLLGGSADLTHSNLTHAKGTTSVKPNGFGGSYIHYGIREFGMAAAMNGIAVHGGFIPYGGTFLVFCDYNRPAIRLAALMGVRVIHVLTHDSIGLGEDGPTHQPVEHVASLRAIPNLLVFRPADAIETALAWDTALKQTSRPSALALSRQNLPALPRGDGAATDNPVVRGAYVVVDPGKRDVTLMATGSEVSIALDAAKALGEAGIKAAVVSAPCFELFAEQDQAYRDAVLGSAPRIGIEAAIASDWYRWIGDTGEFIGMTSFGASAPANVLYREFGITADAVVQAAHRVIKRAQG</sequence>
<dbReference type="Pfam" id="PF00456">
    <property type="entry name" value="Transketolase_N"/>
    <property type="match status" value="1"/>
</dbReference>
<reference evidence="21" key="1">
    <citation type="submission" date="2006-09" db="EMBL/GenBank/DDBJ databases">
        <title>Complete sequence of Rhodopseudomonas palustris BisA53.</title>
        <authorList>
            <consortium name="US DOE Joint Genome Institute"/>
            <person name="Copeland A."/>
            <person name="Lucas S."/>
            <person name="Lapidus A."/>
            <person name="Barry K."/>
            <person name="Detter J.C."/>
            <person name="Glavina del Rio T."/>
            <person name="Hammon N."/>
            <person name="Israni S."/>
            <person name="Dalin E."/>
            <person name="Tice H."/>
            <person name="Pitluck S."/>
            <person name="Chain P."/>
            <person name="Malfatti S."/>
            <person name="Shin M."/>
            <person name="Vergez L."/>
            <person name="Schmutz J."/>
            <person name="Larimer F."/>
            <person name="Land M."/>
            <person name="Hauser L."/>
            <person name="Pelletier D.A."/>
            <person name="Kyrpides N."/>
            <person name="Kim E."/>
            <person name="Harwood C.S."/>
            <person name="Oda Y."/>
            <person name="Richardson P."/>
        </authorList>
    </citation>
    <scope>NUCLEOTIDE SEQUENCE [LARGE SCALE GENOMIC DNA]</scope>
    <source>
        <strain evidence="21">BisA53</strain>
    </source>
</reference>
<feature type="binding site" evidence="15">
    <location>
        <position position="38"/>
    </location>
    <ligand>
        <name>substrate</name>
    </ligand>
</feature>
<dbReference type="PANTHER" id="PTHR43522:SF2">
    <property type="entry name" value="TRANSKETOLASE 1-RELATED"/>
    <property type="match status" value="1"/>
</dbReference>
<comment type="subunit">
    <text evidence="4 19">Homodimer.</text>
</comment>
<dbReference type="OrthoDB" id="8732661at2"/>
<dbReference type="InterPro" id="IPR009014">
    <property type="entry name" value="Transketo_C/PFOR_II"/>
</dbReference>
<evidence type="ECO:0000256" key="4">
    <source>
        <dbReference type="ARBA" id="ARBA00011738"/>
    </source>
</evidence>
<keyword evidence="9 19" id="KW-0106">Calcium</keyword>
<feature type="site" description="Important for catalytic activity" evidence="18">
    <location>
        <position position="269"/>
    </location>
</feature>
<dbReference type="GO" id="GO:0005829">
    <property type="term" value="C:cytosol"/>
    <property type="evidence" value="ECO:0007669"/>
    <property type="project" value="TreeGrafter"/>
</dbReference>
<dbReference type="GO" id="GO:0004802">
    <property type="term" value="F:transketolase activity"/>
    <property type="evidence" value="ECO:0007669"/>
    <property type="project" value="UniProtKB-UniRule"/>
</dbReference>
<feature type="active site" description="Proton donor" evidence="14">
    <location>
        <position position="418"/>
    </location>
</feature>
<evidence type="ECO:0000256" key="12">
    <source>
        <dbReference type="ARBA" id="ARBA00049473"/>
    </source>
</evidence>
<evidence type="ECO:0000256" key="17">
    <source>
        <dbReference type="PIRSR" id="PIRSR605478-4"/>
    </source>
</evidence>
<dbReference type="PANTHER" id="PTHR43522">
    <property type="entry name" value="TRANSKETOLASE"/>
    <property type="match status" value="1"/>
</dbReference>
<dbReference type="PROSITE" id="PS00801">
    <property type="entry name" value="TRANSKETOLASE_1"/>
    <property type="match status" value="1"/>
</dbReference>
<name>Q07N63_RHOP5</name>
<dbReference type="PROSITE" id="PS00802">
    <property type="entry name" value="TRANSKETOLASE_2"/>
    <property type="match status" value="1"/>
</dbReference>
<dbReference type="InterPro" id="IPR020826">
    <property type="entry name" value="Transketolase_BS"/>
</dbReference>
<dbReference type="Gene3D" id="3.40.50.970">
    <property type="match status" value="2"/>
</dbReference>
<evidence type="ECO:0000256" key="6">
    <source>
        <dbReference type="ARBA" id="ARBA00022567"/>
    </source>
</evidence>
<dbReference type="Gene3D" id="3.40.50.920">
    <property type="match status" value="1"/>
</dbReference>
<evidence type="ECO:0000256" key="18">
    <source>
        <dbReference type="PIRSR" id="PIRSR605478-5"/>
    </source>
</evidence>
<comment type="cofactor">
    <cofactor evidence="1">
        <name>Ca(2+)</name>
        <dbReference type="ChEBI" id="CHEBI:29108"/>
    </cofactor>
</comment>
<feature type="binding site" evidence="17">
    <location>
        <position position="165"/>
    </location>
    <ligand>
        <name>Mg(2+)</name>
        <dbReference type="ChEBI" id="CHEBI:18420"/>
    </ligand>
</feature>
<comment type="cofactor">
    <cofactor evidence="19">
        <name>Mg(2+)</name>
        <dbReference type="ChEBI" id="CHEBI:18420"/>
    </cofactor>
    <cofactor evidence="19">
        <name>Ca(2+)</name>
        <dbReference type="ChEBI" id="CHEBI:29108"/>
    </cofactor>
    <cofactor evidence="19">
        <name>Mn(2+)</name>
        <dbReference type="ChEBI" id="CHEBI:29035"/>
    </cofactor>
    <cofactor evidence="19">
        <name>Co(2+)</name>
        <dbReference type="ChEBI" id="CHEBI:48828"/>
    </cofactor>
    <text evidence="19">Binds 1 Mg(2+) ion per subunit. Can also utilize other divalent metal cations, such as Ca(2+), Mn(2+) and Co(2+).</text>
</comment>
<dbReference type="EMBL" id="CP000463">
    <property type="protein sequence ID" value="ABJ06621.1"/>
    <property type="molecule type" value="Genomic_DNA"/>
</dbReference>
<dbReference type="InterPro" id="IPR055152">
    <property type="entry name" value="Transketolase-like_C_2"/>
</dbReference>
<dbReference type="SUPFAM" id="SSF52518">
    <property type="entry name" value="Thiamin diphosphate-binding fold (THDP-binding)"/>
    <property type="match status" value="2"/>
</dbReference>
<feature type="binding site" evidence="15">
    <location>
        <position position="364"/>
    </location>
    <ligand>
        <name>substrate</name>
    </ligand>
</feature>
<dbReference type="KEGG" id="rpe:RPE_2684"/>
<comment type="cofactor">
    <cofactor evidence="2">
        <name>Co(2+)</name>
        <dbReference type="ChEBI" id="CHEBI:48828"/>
    </cofactor>
</comment>
<evidence type="ECO:0000256" key="8">
    <source>
        <dbReference type="ARBA" id="ARBA00022723"/>
    </source>
</evidence>
<feature type="binding site" evidence="15">
    <location>
        <position position="391"/>
    </location>
    <ligand>
        <name>substrate</name>
    </ligand>
</feature>
<protein>
    <recommendedName>
        <fullName evidence="5 13">Transketolase</fullName>
        <ecNumber evidence="5 13">2.2.1.1</ecNumber>
    </recommendedName>
</protein>
<feature type="binding site" evidence="15">
    <location>
        <position position="468"/>
    </location>
    <ligand>
        <name>substrate</name>
    </ligand>
</feature>
<comment type="function">
    <text evidence="19">Catalyzes the transfer of a two-carbon ketol group from a ketose donor to an aldose acceptor, via a covalent intermediate with the cofactor thiamine pyrophosphate.</text>
</comment>
<dbReference type="InterPro" id="IPR005474">
    <property type="entry name" value="Transketolase_N"/>
</dbReference>
<comment type="cofactor">
    <cofactor evidence="16">
        <name>thiamine diphosphate</name>
        <dbReference type="ChEBI" id="CHEBI:58937"/>
    </cofactor>
    <text evidence="16">Binds 1 thiamine pyrophosphate per subunit. During the reaction, the substrate forms a covalent intermediate with the cofactor.</text>
</comment>
<comment type="catalytic activity">
    <reaction evidence="12 19">
        <text>D-sedoheptulose 7-phosphate + D-glyceraldehyde 3-phosphate = aldehydo-D-ribose 5-phosphate + D-xylulose 5-phosphate</text>
        <dbReference type="Rhea" id="RHEA:10508"/>
        <dbReference type="ChEBI" id="CHEBI:57483"/>
        <dbReference type="ChEBI" id="CHEBI:57737"/>
        <dbReference type="ChEBI" id="CHEBI:58273"/>
        <dbReference type="ChEBI" id="CHEBI:59776"/>
        <dbReference type="EC" id="2.2.1.1"/>
    </reaction>
</comment>
<feature type="domain" description="Transketolase-like pyrimidine-binding" evidence="20">
    <location>
        <begin position="361"/>
        <end position="532"/>
    </location>
</feature>
<keyword evidence="7 19" id="KW-0808">Transferase</keyword>
<evidence type="ECO:0000256" key="2">
    <source>
        <dbReference type="ARBA" id="ARBA00001941"/>
    </source>
</evidence>
<evidence type="ECO:0000256" key="15">
    <source>
        <dbReference type="PIRSR" id="PIRSR605478-2"/>
    </source>
</evidence>
<keyword evidence="11 16" id="KW-0786">Thiamine pyrophosphate</keyword>
<dbReference type="CDD" id="cd07033">
    <property type="entry name" value="TPP_PYR_DXS_TK_like"/>
    <property type="match status" value="1"/>
</dbReference>
<feature type="binding site" evidence="16">
    <location>
        <position position="269"/>
    </location>
    <ligand>
        <name>thiamine diphosphate</name>
        <dbReference type="ChEBI" id="CHEBI:58937"/>
    </ligand>
</feature>
<feature type="binding site" evidence="15">
    <location>
        <position position="476"/>
    </location>
    <ligand>
        <name>substrate</name>
    </ligand>
</feature>
<accession>Q07N63</accession>
<feature type="binding site" evidence="16">
    <location>
        <position position="444"/>
    </location>
    <ligand>
        <name>thiamine diphosphate</name>
        <dbReference type="ChEBI" id="CHEBI:58937"/>
    </ligand>
</feature>
<dbReference type="SMART" id="SM00861">
    <property type="entry name" value="Transket_pyr"/>
    <property type="match status" value="1"/>
</dbReference>
<dbReference type="eggNOG" id="COG0021">
    <property type="taxonomic scope" value="Bacteria"/>
</dbReference>
<feature type="binding site" evidence="16">
    <location>
        <position position="166"/>
    </location>
    <ligand>
        <name>thiamine diphosphate</name>
        <dbReference type="ChEBI" id="CHEBI:58937"/>
    </ligand>
</feature>
<keyword evidence="6" id="KW-0113">Calvin cycle</keyword>
<evidence type="ECO:0000256" key="3">
    <source>
        <dbReference type="ARBA" id="ARBA00007131"/>
    </source>
</evidence>
<dbReference type="EC" id="2.2.1.1" evidence="5 13"/>
<evidence type="ECO:0000256" key="9">
    <source>
        <dbReference type="ARBA" id="ARBA00022837"/>
    </source>
</evidence>
<dbReference type="CDD" id="cd02012">
    <property type="entry name" value="TPP_TK"/>
    <property type="match status" value="1"/>
</dbReference>
<evidence type="ECO:0000256" key="11">
    <source>
        <dbReference type="ARBA" id="ARBA00023052"/>
    </source>
</evidence>
<evidence type="ECO:0000256" key="13">
    <source>
        <dbReference type="NCBIfam" id="TIGR00232"/>
    </source>
</evidence>
<evidence type="ECO:0000256" key="7">
    <source>
        <dbReference type="ARBA" id="ARBA00022679"/>
    </source>
</evidence>
<dbReference type="STRING" id="316055.RPE_2684"/>
<dbReference type="Pfam" id="PF02779">
    <property type="entry name" value="Transket_pyr"/>
    <property type="match status" value="1"/>
</dbReference>
<feature type="binding site" evidence="15">
    <location>
        <position position="480"/>
    </location>
    <ligand>
        <name>substrate</name>
    </ligand>
</feature>
<proteinExistence type="inferred from homology"/>
<dbReference type="InterPro" id="IPR005475">
    <property type="entry name" value="Transketolase-like_Pyr-bd"/>
</dbReference>
<keyword evidence="8 17" id="KW-0479">Metal-binding</keyword>
<gene>
    <name evidence="21" type="ordered locus">RPE_2684</name>
</gene>
<feature type="binding site" evidence="15">
    <location>
        <position position="527"/>
    </location>
    <ligand>
        <name>substrate</name>
    </ligand>
</feature>
<evidence type="ECO:0000256" key="5">
    <source>
        <dbReference type="ARBA" id="ARBA00013152"/>
    </source>
</evidence>